<evidence type="ECO:0000256" key="1">
    <source>
        <dbReference type="ARBA" id="ARBA00001974"/>
    </source>
</evidence>
<dbReference type="RefSeq" id="WP_398656781.1">
    <property type="nucleotide sequence ID" value="NZ_JBITDC010000005.1"/>
</dbReference>
<evidence type="ECO:0000313" key="7">
    <source>
        <dbReference type="Proteomes" id="UP001612415"/>
    </source>
</evidence>
<dbReference type="PANTHER" id="PTHR10742">
    <property type="entry name" value="FLAVIN MONOAMINE OXIDASE"/>
    <property type="match status" value="1"/>
</dbReference>
<dbReference type="EMBL" id="JBITDC010000005">
    <property type="protein sequence ID" value="MFI5676017.1"/>
    <property type="molecule type" value="Genomic_DNA"/>
</dbReference>
<sequence length="147" mass="15450">MLPPRYQSAFVPARDVGLTGDAGAMVATMGPSGRHPPPSANILPAVSTGHFTLTGRAAAKVVVGGGIAGLTTACQLGKAGYDRTVLEARDRTGGRDFTVRAGDRTTDLHGTRQTARFADGHYMNAGPARIPRWIGHPRPLPRTRCPP</sequence>
<dbReference type="Proteomes" id="UP001612415">
    <property type="component" value="Unassembled WGS sequence"/>
</dbReference>
<comment type="similarity">
    <text evidence="2">Belongs to the flavin monoamine oxidase family.</text>
</comment>
<evidence type="ECO:0000256" key="4">
    <source>
        <dbReference type="ARBA" id="ARBA00022827"/>
    </source>
</evidence>
<protein>
    <submittedName>
        <fullName evidence="6">FAD-dependent oxidoreductase</fullName>
    </submittedName>
</protein>
<dbReference type="Gene3D" id="3.50.50.60">
    <property type="entry name" value="FAD/NAD(P)-binding domain"/>
    <property type="match status" value="1"/>
</dbReference>
<evidence type="ECO:0000256" key="5">
    <source>
        <dbReference type="ARBA" id="ARBA00023002"/>
    </source>
</evidence>
<keyword evidence="4" id="KW-0274">FAD</keyword>
<gene>
    <name evidence="6" type="ORF">ACIA8P_15275</name>
</gene>
<organism evidence="6 7">
    <name type="scientific">Streptomyces cellulosae</name>
    <dbReference type="NCBI Taxonomy" id="1968"/>
    <lineage>
        <taxon>Bacteria</taxon>
        <taxon>Bacillati</taxon>
        <taxon>Actinomycetota</taxon>
        <taxon>Actinomycetes</taxon>
        <taxon>Kitasatosporales</taxon>
        <taxon>Streptomycetaceae</taxon>
        <taxon>Streptomyces</taxon>
    </lineage>
</organism>
<keyword evidence="3" id="KW-0285">Flavoprotein</keyword>
<evidence type="ECO:0000256" key="3">
    <source>
        <dbReference type="ARBA" id="ARBA00022630"/>
    </source>
</evidence>
<evidence type="ECO:0000256" key="2">
    <source>
        <dbReference type="ARBA" id="ARBA00005995"/>
    </source>
</evidence>
<accession>A0ABW7Y101</accession>
<comment type="cofactor">
    <cofactor evidence="1">
        <name>FAD</name>
        <dbReference type="ChEBI" id="CHEBI:57692"/>
    </cofactor>
</comment>
<dbReference type="InterPro" id="IPR036188">
    <property type="entry name" value="FAD/NAD-bd_sf"/>
</dbReference>
<dbReference type="InterPro" id="IPR050281">
    <property type="entry name" value="Flavin_monoamine_oxidase"/>
</dbReference>
<evidence type="ECO:0000313" key="6">
    <source>
        <dbReference type="EMBL" id="MFI5676017.1"/>
    </source>
</evidence>
<keyword evidence="7" id="KW-1185">Reference proteome</keyword>
<dbReference type="SUPFAM" id="SSF51905">
    <property type="entry name" value="FAD/NAD(P)-binding domain"/>
    <property type="match status" value="1"/>
</dbReference>
<keyword evidence="5" id="KW-0560">Oxidoreductase</keyword>
<proteinExistence type="inferred from homology"/>
<reference evidence="6 7" key="1">
    <citation type="submission" date="2024-10" db="EMBL/GenBank/DDBJ databases">
        <title>The Natural Products Discovery Center: Release of the First 8490 Sequenced Strains for Exploring Actinobacteria Biosynthetic Diversity.</title>
        <authorList>
            <person name="Kalkreuter E."/>
            <person name="Kautsar S.A."/>
            <person name="Yang D."/>
            <person name="Bader C.D."/>
            <person name="Teijaro C.N."/>
            <person name="Fluegel L."/>
            <person name="Davis C.M."/>
            <person name="Simpson J.R."/>
            <person name="Lauterbach L."/>
            <person name="Steele A.D."/>
            <person name="Gui C."/>
            <person name="Meng S."/>
            <person name="Li G."/>
            <person name="Viehrig K."/>
            <person name="Ye F."/>
            <person name="Su P."/>
            <person name="Kiefer A.F."/>
            <person name="Nichols A."/>
            <person name="Cepeda A.J."/>
            <person name="Yan W."/>
            <person name="Fan B."/>
            <person name="Jiang Y."/>
            <person name="Adhikari A."/>
            <person name="Zheng C.-J."/>
            <person name="Schuster L."/>
            <person name="Cowan T.M."/>
            <person name="Smanski M.J."/>
            <person name="Chevrette M.G."/>
            <person name="De Carvalho L.P.S."/>
            <person name="Shen B."/>
        </authorList>
    </citation>
    <scope>NUCLEOTIDE SEQUENCE [LARGE SCALE GENOMIC DNA]</scope>
    <source>
        <strain evidence="6 7">NPDC051599</strain>
    </source>
</reference>
<dbReference type="Pfam" id="PF13450">
    <property type="entry name" value="NAD_binding_8"/>
    <property type="match status" value="1"/>
</dbReference>
<comment type="caution">
    <text evidence="6">The sequence shown here is derived from an EMBL/GenBank/DDBJ whole genome shotgun (WGS) entry which is preliminary data.</text>
</comment>
<dbReference type="PANTHER" id="PTHR10742:SF405">
    <property type="entry name" value="PEROXISOMAL N(1)-ACETYL-SPERMINE_SPERMIDINE OXIDASE"/>
    <property type="match status" value="1"/>
</dbReference>
<dbReference type="Gene3D" id="3.90.660.10">
    <property type="match status" value="1"/>
</dbReference>
<name>A0ABW7Y101_STRCE</name>